<dbReference type="Gene3D" id="2.160.20.10">
    <property type="entry name" value="Single-stranded right-handed beta-helix, Pectin lyase-like"/>
    <property type="match status" value="1"/>
</dbReference>
<dbReference type="InterPro" id="IPR006626">
    <property type="entry name" value="PbH1"/>
</dbReference>
<dbReference type="PANTHER" id="PTHR31736:SF9">
    <property type="entry name" value="ENDO-XYLOGALACTURONAN HYDROLASE A-RELATED"/>
    <property type="match status" value="1"/>
</dbReference>
<dbReference type="InterPro" id="IPR011050">
    <property type="entry name" value="Pectin_lyase_fold/virulence"/>
</dbReference>
<sequence length="483" mass="54498">MNQVQIYNAPNNIPLREDFRVKVRPVGGEWQPLLIYEIKVDMHQVRPASLAFFDLQGVAELEITCLYTEITHVNIAPAARNIKFEQDGRKLSFLLNGPQKLSVEINGDRFRNLHLFANELEENVPQPEYANVHLIQPGIHRTPDLLNLLETTREAEGGMPQTLYFAPGTHYIEETAFPVPSGTAVYLAGGSVLVGSLVCEGVEDVTIHGRGVIYLADFHRFSAFRGVRIVFSQRVNVEGITVIDPPHYSVFIGQSAKISINNLKSFSTRGWSDGIDIMASSDIDIRDVFMRNSDDCIAIYGSRWDFYGDSRDITVRDSILWADVAHPLMIGTHGDHQHDGDLIENIVFENIDILEHHEPQENYWGALAINAGDRNMVRNILYSDIRVERIEQGQLLDLRVVMNKDYNPEPGSGIENITFRNVRYDGADIQPSRIYGYDGKRGVDGVSFINLQINGEVIGEVRTDRMLINEYARNIVFVSEDAL</sequence>
<evidence type="ECO:0000256" key="6">
    <source>
        <dbReference type="ARBA" id="ARBA00023295"/>
    </source>
</evidence>
<keyword evidence="11" id="KW-1185">Reference proteome</keyword>
<organism evidence="10 11">
    <name type="scientific">Paenibacillus borealis</name>
    <dbReference type="NCBI Taxonomy" id="160799"/>
    <lineage>
        <taxon>Bacteria</taxon>
        <taxon>Bacillati</taxon>
        <taxon>Bacillota</taxon>
        <taxon>Bacilli</taxon>
        <taxon>Bacillales</taxon>
        <taxon>Paenibacillaceae</taxon>
        <taxon>Paenibacillus</taxon>
    </lineage>
</organism>
<evidence type="ECO:0000256" key="1">
    <source>
        <dbReference type="ARBA" id="ARBA00008834"/>
    </source>
</evidence>
<keyword evidence="4" id="KW-0325">Glycoprotein</keyword>
<dbReference type="SUPFAM" id="SSF51126">
    <property type="entry name" value="Pectin lyase-like"/>
    <property type="match status" value="1"/>
</dbReference>
<comment type="caution">
    <text evidence="10">The sequence shown here is derived from an EMBL/GenBank/DDBJ whole genome shotgun (WGS) entry which is preliminary data.</text>
</comment>
<evidence type="ECO:0000256" key="3">
    <source>
        <dbReference type="ARBA" id="ARBA00022801"/>
    </source>
</evidence>
<evidence type="ECO:0000313" key="11">
    <source>
        <dbReference type="Proteomes" id="UP000187412"/>
    </source>
</evidence>
<evidence type="ECO:0000256" key="8">
    <source>
        <dbReference type="ARBA" id="ARBA00037278"/>
    </source>
</evidence>
<reference evidence="10 11" key="1">
    <citation type="submission" date="2016-10" db="EMBL/GenBank/DDBJ databases">
        <title>Paenibacillus species isolates.</title>
        <authorList>
            <person name="Beno S.M."/>
        </authorList>
    </citation>
    <scope>NUCLEOTIDE SEQUENCE [LARGE SCALE GENOMIC DNA]</scope>
    <source>
        <strain evidence="10 11">FSL H7-0744</strain>
    </source>
</reference>
<name>A0ABX3HRA6_PAEBO</name>
<evidence type="ECO:0000256" key="4">
    <source>
        <dbReference type="ARBA" id="ARBA00023180"/>
    </source>
</evidence>
<comment type="similarity">
    <text evidence="1 9">Belongs to the glycosyl hydrolase 28 family.</text>
</comment>
<dbReference type="Proteomes" id="UP000187412">
    <property type="component" value="Unassembled WGS sequence"/>
</dbReference>
<dbReference type="SMART" id="SM00710">
    <property type="entry name" value="PbH1"/>
    <property type="match status" value="5"/>
</dbReference>
<keyword evidence="3 9" id="KW-0378">Hydrolase</keyword>
<keyword evidence="6 9" id="KW-0326">Glycosidase</keyword>
<dbReference type="Pfam" id="PF00295">
    <property type="entry name" value="Glyco_hydro_28"/>
    <property type="match status" value="1"/>
</dbReference>
<dbReference type="RefSeq" id="WP_076109438.1">
    <property type="nucleotide sequence ID" value="NZ_MPTB01000004.1"/>
</dbReference>
<keyword evidence="5" id="KW-0119">Carbohydrate metabolism</keyword>
<proteinExistence type="inferred from homology"/>
<dbReference type="PANTHER" id="PTHR31736">
    <property type="match status" value="1"/>
</dbReference>
<accession>A0ABX3HRA6</accession>
<comment type="function">
    <text evidence="8">Pectinolytic enzyme involved in the degradation of xylogalacturonan (xga), a galacturonan backbone heavily substituted with xylose, and which is one important component of the hairy regions of pectin. Activity requires a galacturonic acid backbone substituted with xylose.</text>
</comment>
<evidence type="ECO:0000256" key="9">
    <source>
        <dbReference type="RuleBase" id="RU361169"/>
    </source>
</evidence>
<keyword evidence="7" id="KW-0624">Polysaccharide degradation</keyword>
<keyword evidence="2" id="KW-0677">Repeat</keyword>
<protein>
    <recommendedName>
        <fullName evidence="12">Glycoside hydrolase</fullName>
    </recommendedName>
</protein>
<gene>
    <name evidence="10" type="ORF">BSK56_03980</name>
</gene>
<dbReference type="InterPro" id="IPR000743">
    <property type="entry name" value="Glyco_hydro_28"/>
</dbReference>
<dbReference type="EMBL" id="MPTB01000004">
    <property type="protein sequence ID" value="OMD51795.1"/>
    <property type="molecule type" value="Genomic_DNA"/>
</dbReference>
<dbReference type="InterPro" id="IPR012334">
    <property type="entry name" value="Pectin_lyas_fold"/>
</dbReference>
<evidence type="ECO:0000313" key="10">
    <source>
        <dbReference type="EMBL" id="OMD51795.1"/>
    </source>
</evidence>
<evidence type="ECO:0000256" key="2">
    <source>
        <dbReference type="ARBA" id="ARBA00022737"/>
    </source>
</evidence>
<evidence type="ECO:0000256" key="7">
    <source>
        <dbReference type="ARBA" id="ARBA00023326"/>
    </source>
</evidence>
<evidence type="ECO:0008006" key="12">
    <source>
        <dbReference type="Google" id="ProtNLM"/>
    </source>
</evidence>
<evidence type="ECO:0000256" key="5">
    <source>
        <dbReference type="ARBA" id="ARBA00023277"/>
    </source>
</evidence>